<dbReference type="EMBL" id="JARJCW010000050">
    <property type="protein sequence ID" value="KAJ7203635.1"/>
    <property type="molecule type" value="Genomic_DNA"/>
</dbReference>
<name>A0AAD6V6A2_9AGAR</name>
<comment type="caution">
    <text evidence="2">The sequence shown here is derived from an EMBL/GenBank/DDBJ whole genome shotgun (WGS) entry which is preliminary data.</text>
</comment>
<dbReference type="Proteomes" id="UP001219525">
    <property type="component" value="Unassembled WGS sequence"/>
</dbReference>
<organism evidence="2 3">
    <name type="scientific">Mycena pura</name>
    <dbReference type="NCBI Taxonomy" id="153505"/>
    <lineage>
        <taxon>Eukaryota</taxon>
        <taxon>Fungi</taxon>
        <taxon>Dikarya</taxon>
        <taxon>Basidiomycota</taxon>
        <taxon>Agaricomycotina</taxon>
        <taxon>Agaricomycetes</taxon>
        <taxon>Agaricomycetidae</taxon>
        <taxon>Agaricales</taxon>
        <taxon>Marasmiineae</taxon>
        <taxon>Mycenaceae</taxon>
        <taxon>Mycena</taxon>
    </lineage>
</organism>
<dbReference type="AlphaFoldDB" id="A0AAD6V6A2"/>
<sequence length="645" mass="73244">MSYVPYRSSGTALTHGRTDGWRSDQKDAVGGVALTYKFKSLLIDIIRTNKLKKDGESMQRQFAKMIEDAEREWACRVIAFLTDNDGGSKSGRNRLGAELVWLLIFPCCAHQGQLILGDYIKENPEAKQLIGELIDAVVWINSHDKVRAIFDERQQVTYGKTLAYLLPNLTRWTTHLVAAIRFDALKVPIRAAILNERDAIVAAQVGAERNTQKRKALEKDAEDHCNILEPNAWWDRLHKKIIPDLEHICYLTNISQSDSVRPDQFLLALAGLFLHFHGFSARETATERALGKRMCARIEKRWKELDQVVFLLALILNPFEGLSRFGPKAKINIFDLSTLLTTLYKRMRSRPPATPRTETEEVAFTEQLNREAQAINTAFIARLSGTGEFRSWNEDDTHRSSYKELHGDDPIPFYEMLQTNPQLALFARFALTLLRLVVNQAGLERWFSDFSNKKNKKRNRLGLKKMAQQAKVTRRIREEQYVDGLAAPRDGRKNHKDAAALLFVPRYAEANLSDTDASDSEGEKQSVIIKSSAGWRKQVGEWQREAQELDALDPLSEQDEEGAEEFPDVTLQSARQRGSGRRRAWLPATLESLFAGGAAPSPIQLKRRERVVTEEGRLMELLQAVHSEEEPDDGAREGSGDDYEE</sequence>
<keyword evidence="3" id="KW-1185">Reference proteome</keyword>
<reference evidence="2" key="1">
    <citation type="submission" date="2023-03" db="EMBL/GenBank/DDBJ databases">
        <title>Massive genome expansion in bonnet fungi (Mycena s.s.) driven by repeated elements and novel gene families across ecological guilds.</title>
        <authorList>
            <consortium name="Lawrence Berkeley National Laboratory"/>
            <person name="Harder C.B."/>
            <person name="Miyauchi S."/>
            <person name="Viragh M."/>
            <person name="Kuo A."/>
            <person name="Thoen E."/>
            <person name="Andreopoulos B."/>
            <person name="Lu D."/>
            <person name="Skrede I."/>
            <person name="Drula E."/>
            <person name="Henrissat B."/>
            <person name="Morin E."/>
            <person name="Kohler A."/>
            <person name="Barry K."/>
            <person name="LaButti K."/>
            <person name="Morin E."/>
            <person name="Salamov A."/>
            <person name="Lipzen A."/>
            <person name="Mereny Z."/>
            <person name="Hegedus B."/>
            <person name="Baldrian P."/>
            <person name="Stursova M."/>
            <person name="Weitz H."/>
            <person name="Taylor A."/>
            <person name="Grigoriev I.V."/>
            <person name="Nagy L.G."/>
            <person name="Martin F."/>
            <person name="Kauserud H."/>
        </authorList>
    </citation>
    <scope>NUCLEOTIDE SEQUENCE</scope>
    <source>
        <strain evidence="2">9144</strain>
    </source>
</reference>
<feature type="region of interest" description="Disordered" evidence="1">
    <location>
        <begin position="556"/>
        <end position="578"/>
    </location>
</feature>
<feature type="region of interest" description="Disordered" evidence="1">
    <location>
        <begin position="622"/>
        <end position="645"/>
    </location>
</feature>
<dbReference type="SUPFAM" id="SSF53098">
    <property type="entry name" value="Ribonuclease H-like"/>
    <property type="match status" value="1"/>
</dbReference>
<gene>
    <name evidence="2" type="ORF">GGX14DRAFT_369262</name>
</gene>
<evidence type="ECO:0000313" key="2">
    <source>
        <dbReference type="EMBL" id="KAJ7203635.1"/>
    </source>
</evidence>
<proteinExistence type="predicted"/>
<dbReference type="InterPro" id="IPR012337">
    <property type="entry name" value="RNaseH-like_sf"/>
</dbReference>
<feature type="compositionally biased region" description="Acidic residues" evidence="1">
    <location>
        <begin position="556"/>
        <end position="567"/>
    </location>
</feature>
<evidence type="ECO:0000256" key="1">
    <source>
        <dbReference type="SAM" id="MobiDB-lite"/>
    </source>
</evidence>
<evidence type="ECO:0000313" key="3">
    <source>
        <dbReference type="Proteomes" id="UP001219525"/>
    </source>
</evidence>
<accession>A0AAD6V6A2</accession>
<protein>
    <submittedName>
        <fullName evidence="2">Ribonuclease H-like domain-containing protein</fullName>
    </submittedName>
</protein>